<dbReference type="FunFam" id="3.40.50.300:FF:000001">
    <property type="entry name" value="ATP-dependent zinc metalloprotease FtsH"/>
    <property type="match status" value="1"/>
</dbReference>
<dbReference type="Pfam" id="PF00004">
    <property type="entry name" value="AAA"/>
    <property type="match status" value="1"/>
</dbReference>
<comment type="similarity">
    <text evidence="4">In the N-terminal section; belongs to the AAA ATPase family.</text>
</comment>
<evidence type="ECO:0000256" key="4">
    <source>
        <dbReference type="ARBA" id="ARBA00010550"/>
    </source>
</evidence>
<sequence>MDMGFDSKSKAKISTSNLTFNDVAGYKEEKEELQEIVSFLTSPEKFNAMGVRLPRGVLLVGPAGTGKTLLAKAVAGEANVPFFSVSGSDFVEMFVGLGASRVRDLFKTARKMSPCIIFFDEIDAVGRSRGIGIGGGNDEREQTLNQILVELDGFNTSSGIVVMAATNRAEVLDPALLRPGRFDRKVNFHLPNLQERMQILKIHAKNKNFDVTVDFELIGRKTAGFSGAELENLINEAAILAVRFGKTIVTNDEINESFDRIIAGLSKVSKVYTKHEKELIAYHEAGHALIGLKMETGDKVTKVSIVPRGNAGGYTLSTPEEDNSLMPKKQLVSKIITFLGGRASEELIFGKDNITTGAVNDFEVSSDIIRRMVTVFGMSELGMVNYAIVTSNNSSGYAIPREVTISDKKLNQIDEIVEKTMIECYDQSKKILKKYRKELDLIAQGLLKYETLDEEDLKQILETHTIPEKNVEDLAHNKLRKPLKITGFGVLPYYVNEQVSPFFNNGAMAYIVTNPFTFQNIAKTYQVNSKSIDFRFNTDFHTVDQVNAKQALEQKISNYTPIAVSTFLAQQDSLKVGSTMELGVFKSGAINGFGNYQSYSEYHDTAINIPVTKGNSEQSFDQQVDTTDPYLSPVGGPFSPFNGEKGVDNRYSVFDENDDYQTSYAPNYTSSPLNLSLFSYLVFFDPLNSPGSSTDAFLNAESTFDPSQARPTQDKVVDVNNSVDALVAKGKFKIETIPYTVKMHSIGVANDFGDARIFTTHSLANEIAGYYAPTTNDHFIYNLQAKSPFDLTSSTISELSKPTYYNSNSPIAQALTPVSLDDIENYLSKTPNAHLASDGHPYQDKI</sequence>
<dbReference type="FunFam" id="1.20.58.760:FF:000001">
    <property type="entry name" value="ATP-dependent zinc metalloprotease FtsH"/>
    <property type="match status" value="1"/>
</dbReference>
<protein>
    <recommendedName>
        <fullName evidence="15">AAA+ ATPase domain-containing protein</fullName>
    </recommendedName>
</protein>
<dbReference type="Pfam" id="PF01434">
    <property type="entry name" value="Peptidase_M41"/>
    <property type="match status" value="1"/>
</dbReference>
<dbReference type="Gene3D" id="3.40.50.300">
    <property type="entry name" value="P-loop containing nucleotide triphosphate hydrolases"/>
    <property type="match status" value="1"/>
</dbReference>
<name>A0A2C9JR48_BIOGL</name>
<dbReference type="HAMAP" id="MF_01458">
    <property type="entry name" value="FtsH"/>
    <property type="match status" value="1"/>
</dbReference>
<dbReference type="SMART" id="SM00382">
    <property type="entry name" value="AAA"/>
    <property type="match status" value="1"/>
</dbReference>
<dbReference type="SUPFAM" id="SSF140990">
    <property type="entry name" value="FtsH protease domain-like"/>
    <property type="match status" value="1"/>
</dbReference>
<dbReference type="VEuPathDB" id="VectorBase:BGLB006670"/>
<dbReference type="InterPro" id="IPR037219">
    <property type="entry name" value="Peptidase_M41-like"/>
</dbReference>
<evidence type="ECO:0000256" key="3">
    <source>
        <dbReference type="ARBA" id="ARBA00010044"/>
    </source>
</evidence>
<dbReference type="InterPro" id="IPR027417">
    <property type="entry name" value="P-loop_NTPase"/>
</dbReference>
<organism evidence="16 17">
    <name type="scientific">Biomphalaria glabrata</name>
    <name type="common">Bloodfluke planorb</name>
    <name type="synonym">Freshwater snail</name>
    <dbReference type="NCBI Taxonomy" id="6526"/>
    <lineage>
        <taxon>Eukaryota</taxon>
        <taxon>Metazoa</taxon>
        <taxon>Spiralia</taxon>
        <taxon>Lophotrochozoa</taxon>
        <taxon>Mollusca</taxon>
        <taxon>Gastropoda</taxon>
        <taxon>Heterobranchia</taxon>
        <taxon>Euthyneura</taxon>
        <taxon>Panpulmonata</taxon>
        <taxon>Hygrophila</taxon>
        <taxon>Lymnaeoidea</taxon>
        <taxon>Planorbidae</taxon>
        <taxon>Biomphalaria</taxon>
    </lineage>
</organism>
<dbReference type="InterPro" id="IPR000642">
    <property type="entry name" value="Peptidase_M41"/>
</dbReference>
<accession>A0A2C9JR48</accession>
<dbReference type="PROSITE" id="PS00674">
    <property type="entry name" value="AAA"/>
    <property type="match status" value="1"/>
</dbReference>
<dbReference type="SUPFAM" id="SSF52540">
    <property type="entry name" value="P-loop containing nucleoside triphosphate hydrolases"/>
    <property type="match status" value="1"/>
</dbReference>
<dbReference type="GO" id="GO:0005524">
    <property type="term" value="F:ATP binding"/>
    <property type="evidence" value="ECO:0007669"/>
    <property type="project" value="UniProtKB-KW"/>
</dbReference>
<keyword evidence="8" id="KW-0547">Nucleotide-binding</keyword>
<dbReference type="InterPro" id="IPR003959">
    <property type="entry name" value="ATPase_AAA_core"/>
</dbReference>
<evidence type="ECO:0000256" key="2">
    <source>
        <dbReference type="ARBA" id="ARBA00004370"/>
    </source>
</evidence>
<dbReference type="GO" id="GO:0006508">
    <property type="term" value="P:proteolysis"/>
    <property type="evidence" value="ECO:0007669"/>
    <property type="project" value="UniProtKB-KW"/>
</dbReference>
<dbReference type="PANTHER" id="PTHR23076:SF97">
    <property type="entry name" value="ATP-DEPENDENT ZINC METALLOPROTEASE YME1L1"/>
    <property type="match status" value="1"/>
</dbReference>
<evidence type="ECO:0000256" key="6">
    <source>
        <dbReference type="ARBA" id="ARBA00022692"/>
    </source>
</evidence>
<evidence type="ECO:0000313" key="17">
    <source>
        <dbReference type="Proteomes" id="UP000076420"/>
    </source>
</evidence>
<dbReference type="GO" id="GO:0016887">
    <property type="term" value="F:ATP hydrolysis activity"/>
    <property type="evidence" value="ECO:0007669"/>
    <property type="project" value="InterPro"/>
</dbReference>
<evidence type="ECO:0000256" key="12">
    <source>
        <dbReference type="ARBA" id="ARBA00022989"/>
    </source>
</evidence>
<evidence type="ECO:0000256" key="14">
    <source>
        <dbReference type="ARBA" id="ARBA00023136"/>
    </source>
</evidence>
<evidence type="ECO:0000256" key="10">
    <source>
        <dbReference type="ARBA" id="ARBA00022833"/>
    </source>
</evidence>
<keyword evidence="5" id="KW-0645">Protease</keyword>
<dbReference type="InterPro" id="IPR003593">
    <property type="entry name" value="AAA+_ATPase"/>
</dbReference>
<keyword evidence="10" id="KW-0862">Zinc</keyword>
<comment type="subcellular location">
    <subcellularLocation>
        <location evidence="2">Membrane</location>
    </subcellularLocation>
</comment>
<evidence type="ECO:0000313" key="16">
    <source>
        <dbReference type="EnsemblMetazoa" id="BGLB006670-PB"/>
    </source>
</evidence>
<dbReference type="InterPro" id="IPR003960">
    <property type="entry name" value="ATPase_AAA_CS"/>
</dbReference>
<evidence type="ECO:0000256" key="8">
    <source>
        <dbReference type="ARBA" id="ARBA00022741"/>
    </source>
</evidence>
<dbReference type="FunFam" id="1.10.8.60:FF:000001">
    <property type="entry name" value="ATP-dependent zinc metalloprotease FtsH"/>
    <property type="match status" value="1"/>
</dbReference>
<dbReference type="Gene3D" id="1.20.58.760">
    <property type="entry name" value="Peptidase M41"/>
    <property type="match status" value="1"/>
</dbReference>
<comment type="similarity">
    <text evidence="3">In the C-terminal section; belongs to the peptidase M41 family.</text>
</comment>
<dbReference type="STRING" id="6526.A0A2C9JR48"/>
<evidence type="ECO:0000256" key="9">
    <source>
        <dbReference type="ARBA" id="ARBA00022801"/>
    </source>
</evidence>
<dbReference type="CDD" id="cd19501">
    <property type="entry name" value="RecA-like_FtsH"/>
    <property type="match status" value="1"/>
</dbReference>
<gene>
    <name evidence="16" type="primary">106064488</name>
</gene>
<dbReference type="GO" id="GO:0005886">
    <property type="term" value="C:plasma membrane"/>
    <property type="evidence" value="ECO:0007669"/>
    <property type="project" value="TreeGrafter"/>
</dbReference>
<evidence type="ECO:0000256" key="1">
    <source>
        <dbReference type="ARBA" id="ARBA00001947"/>
    </source>
</evidence>
<keyword evidence="13" id="KW-0482">Metalloprotease</keyword>
<dbReference type="VEuPathDB" id="VectorBase:BGLAX_026422"/>
<dbReference type="Proteomes" id="UP000076420">
    <property type="component" value="Unassembled WGS sequence"/>
</dbReference>
<dbReference type="GO" id="GO:0010304">
    <property type="term" value="P:PSII associated light-harvesting complex II catabolic process"/>
    <property type="evidence" value="ECO:0007669"/>
    <property type="project" value="UniProtKB-ARBA"/>
</dbReference>
<feature type="domain" description="AAA+ ATPase" evidence="15">
    <location>
        <begin position="53"/>
        <end position="192"/>
    </location>
</feature>
<dbReference type="GO" id="GO:0004176">
    <property type="term" value="F:ATP-dependent peptidase activity"/>
    <property type="evidence" value="ECO:0007669"/>
    <property type="project" value="InterPro"/>
</dbReference>
<dbReference type="Pfam" id="PF17862">
    <property type="entry name" value="AAA_lid_3"/>
    <property type="match status" value="1"/>
</dbReference>
<evidence type="ECO:0000256" key="13">
    <source>
        <dbReference type="ARBA" id="ARBA00023049"/>
    </source>
</evidence>
<dbReference type="InterPro" id="IPR005936">
    <property type="entry name" value="FtsH"/>
</dbReference>
<dbReference type="PANTHER" id="PTHR23076">
    <property type="entry name" value="METALLOPROTEASE M41 FTSH"/>
    <property type="match status" value="1"/>
</dbReference>
<dbReference type="Gene3D" id="1.10.8.60">
    <property type="match status" value="1"/>
</dbReference>
<evidence type="ECO:0000259" key="15">
    <source>
        <dbReference type="SMART" id="SM00382"/>
    </source>
</evidence>
<proteinExistence type="inferred from homology"/>
<dbReference type="AlphaFoldDB" id="A0A2C9JR48"/>
<evidence type="ECO:0000256" key="11">
    <source>
        <dbReference type="ARBA" id="ARBA00022840"/>
    </source>
</evidence>
<keyword evidence="7" id="KW-0479">Metal-binding</keyword>
<keyword evidence="11" id="KW-0067">ATP-binding</keyword>
<keyword evidence="12" id="KW-1133">Transmembrane helix</keyword>
<comment type="cofactor">
    <cofactor evidence="1">
        <name>Zn(2+)</name>
        <dbReference type="ChEBI" id="CHEBI:29105"/>
    </cofactor>
</comment>
<evidence type="ECO:0000256" key="5">
    <source>
        <dbReference type="ARBA" id="ARBA00022670"/>
    </source>
</evidence>
<dbReference type="GO" id="GO:0046872">
    <property type="term" value="F:metal ion binding"/>
    <property type="evidence" value="ECO:0007669"/>
    <property type="project" value="UniProtKB-KW"/>
</dbReference>
<reference evidence="16" key="1">
    <citation type="submission" date="2020-05" db="UniProtKB">
        <authorList>
            <consortium name="EnsemblMetazoa"/>
        </authorList>
    </citation>
    <scope>IDENTIFICATION</scope>
    <source>
        <strain evidence="16">BB02</strain>
    </source>
</reference>
<dbReference type="EnsemblMetazoa" id="BGLB006670-RB">
    <property type="protein sequence ID" value="BGLB006670-PB"/>
    <property type="gene ID" value="BGLB006670"/>
</dbReference>
<dbReference type="NCBIfam" id="TIGR01241">
    <property type="entry name" value="FtsH_fam"/>
    <property type="match status" value="1"/>
</dbReference>
<dbReference type="InterPro" id="IPR041569">
    <property type="entry name" value="AAA_lid_3"/>
</dbReference>
<dbReference type="GO" id="GO:0004222">
    <property type="term" value="F:metalloendopeptidase activity"/>
    <property type="evidence" value="ECO:0007669"/>
    <property type="project" value="InterPro"/>
</dbReference>
<keyword evidence="14" id="KW-0472">Membrane</keyword>
<evidence type="ECO:0000256" key="7">
    <source>
        <dbReference type="ARBA" id="ARBA00022723"/>
    </source>
</evidence>
<keyword evidence="6" id="KW-0812">Transmembrane</keyword>
<keyword evidence="9" id="KW-0378">Hydrolase</keyword>